<dbReference type="SMART" id="SM00382">
    <property type="entry name" value="AAA"/>
    <property type="match status" value="1"/>
</dbReference>
<dbReference type="RefSeq" id="WP_048667868.1">
    <property type="nucleotide sequence ID" value="NZ_CP076359.1"/>
</dbReference>
<dbReference type="InterPro" id="IPR050130">
    <property type="entry name" value="ClpA_ClpB"/>
</dbReference>
<dbReference type="GO" id="GO:0005737">
    <property type="term" value="C:cytoplasm"/>
    <property type="evidence" value="ECO:0007669"/>
    <property type="project" value="TreeGrafter"/>
</dbReference>
<dbReference type="Gene3D" id="3.40.50.300">
    <property type="entry name" value="P-loop containing nucleotide triphosphate hydrolases"/>
    <property type="match status" value="1"/>
</dbReference>
<dbReference type="InterPro" id="IPR027417">
    <property type="entry name" value="P-loop_NTPase"/>
</dbReference>
<dbReference type="GO" id="GO:0006508">
    <property type="term" value="P:proteolysis"/>
    <property type="evidence" value="ECO:0007669"/>
    <property type="project" value="UniProtKB-KW"/>
</dbReference>
<dbReference type="PRINTS" id="PR00300">
    <property type="entry name" value="CLPPROTEASEA"/>
</dbReference>
<dbReference type="InterPro" id="IPR003959">
    <property type="entry name" value="ATPase_AAA_core"/>
</dbReference>
<sequence length="371" mass="43550">MSKIKIIVGPKSYLQSFLNFNFISLEDYVIKTESLIRNIVYKVNEEDYKNLLENKFILAKTESYSAINEEALNNFIHYIQQSIKYGEGIYLQNPPKLIINQIKSSFDCDEYEIFKYQYPKTDLQVLKDINYKTSNQILGQDTSIHRILASMYKLTKTSKKPIVLMFYGPSGVGKTEISKIISECLGGKLLRKQMSMNKTNYMFDYIFGNKHGKSSLAKDLLERESNVILLDEFDKGLSEINSAFYQLFDEGIFEDSHYEVDMSNSLIICTANYDEENEIRNDLGDPIYYRFNDLIKFQPLNVNTKEKIVKRIIEKEFNNLSDEERNLLPDSEDLLKKYMKWVEQFTNYRHIEKIIELDINMILVNALIIEY</sequence>
<evidence type="ECO:0000259" key="3">
    <source>
        <dbReference type="SMART" id="SM00382"/>
    </source>
</evidence>
<proteinExistence type="predicted"/>
<reference evidence="4" key="1">
    <citation type="submission" date="2012-12" db="EMBL/GenBank/DDBJ databases">
        <authorList>
            <person name="Hill-Cawthorne G."/>
        </authorList>
    </citation>
    <scope>NUCLEOTIDE SEQUENCE</scope>
    <source>
        <strain evidence="4">CMFT106</strain>
        <strain evidence="5">CMFT181</strain>
        <strain evidence="6">CMFT3002</strain>
    </source>
</reference>
<dbReference type="EMBL" id="HF569093">
    <property type="protein sequence ID" value="CCP89042.1"/>
    <property type="molecule type" value="Genomic_DNA"/>
</dbReference>
<dbReference type="Pfam" id="PF07724">
    <property type="entry name" value="AAA_2"/>
    <property type="match status" value="1"/>
</dbReference>
<reference evidence="4" key="2">
    <citation type="journal article" date="2014" name="PLoS ONE">
        <title>Recombinations in Staphylococcal Cassette Chromosome mec Elements Compromise the Molecular Detection of Methicillin Resistance in Staphylococcus aureus.</title>
        <authorList>
            <person name="Hill-Cawthorne G.A."/>
            <person name="Hudson L.O."/>
            <person name="El Ghany M.F."/>
            <person name="Piepenburg O."/>
            <person name="Nair M."/>
            <person name="Dodgson A."/>
            <person name="Forrest M.S."/>
            <person name="Clark T.G."/>
            <person name="Pain A."/>
        </authorList>
    </citation>
    <scope>NUCLEOTIDE SEQUENCE</scope>
    <source>
        <strain evidence="4">CMFT106</strain>
        <strain evidence="5">CMFT181</strain>
        <strain evidence="6">CMFT3002</strain>
    </source>
</reference>
<dbReference type="GO" id="GO:0016887">
    <property type="term" value="F:ATP hydrolysis activity"/>
    <property type="evidence" value="ECO:0007669"/>
    <property type="project" value="InterPro"/>
</dbReference>
<dbReference type="GO" id="GO:0005524">
    <property type="term" value="F:ATP binding"/>
    <property type="evidence" value="ECO:0007669"/>
    <property type="project" value="UniProtKB-KW"/>
</dbReference>
<evidence type="ECO:0000313" key="6">
    <source>
        <dbReference type="EMBL" id="CCP89379.1"/>
    </source>
</evidence>
<dbReference type="InterPro" id="IPR003593">
    <property type="entry name" value="AAA+_ATPase"/>
</dbReference>
<accession>M1XGP1</accession>
<evidence type="ECO:0000256" key="2">
    <source>
        <dbReference type="ARBA" id="ARBA00022840"/>
    </source>
</evidence>
<dbReference type="GO" id="GO:0008233">
    <property type="term" value="F:peptidase activity"/>
    <property type="evidence" value="ECO:0007669"/>
    <property type="project" value="UniProtKB-KW"/>
</dbReference>
<evidence type="ECO:0000313" key="5">
    <source>
        <dbReference type="EMBL" id="CCP89201.1"/>
    </source>
</evidence>
<gene>
    <name evidence="4" type="primary">clpA</name>
</gene>
<dbReference type="EMBL" id="HF569102">
    <property type="protein sequence ID" value="CCP89379.1"/>
    <property type="molecule type" value="Genomic_DNA"/>
</dbReference>
<keyword evidence="4" id="KW-0378">Hydrolase</keyword>
<dbReference type="SUPFAM" id="SSF52540">
    <property type="entry name" value="P-loop containing nucleoside triphosphate hydrolases"/>
    <property type="match status" value="1"/>
</dbReference>
<keyword evidence="1" id="KW-0547">Nucleotide-binding</keyword>
<protein>
    <submittedName>
        <fullName evidence="4">Atp-dependent clp protease atp-binding subunit clpa</fullName>
    </submittedName>
    <submittedName>
        <fullName evidence="6">Clpa homolog protein</fullName>
    </submittedName>
</protein>
<dbReference type="GO" id="GO:0034605">
    <property type="term" value="P:cellular response to heat"/>
    <property type="evidence" value="ECO:0007669"/>
    <property type="project" value="TreeGrafter"/>
</dbReference>
<dbReference type="PANTHER" id="PTHR11638:SF18">
    <property type="entry name" value="HEAT SHOCK PROTEIN 104"/>
    <property type="match status" value="1"/>
</dbReference>
<evidence type="ECO:0000313" key="4">
    <source>
        <dbReference type="EMBL" id="CCP89042.1"/>
    </source>
</evidence>
<dbReference type="PANTHER" id="PTHR11638">
    <property type="entry name" value="ATP-DEPENDENT CLP PROTEASE"/>
    <property type="match status" value="1"/>
</dbReference>
<organism evidence="4">
    <name type="scientific">Staphylococcus aureus</name>
    <dbReference type="NCBI Taxonomy" id="1280"/>
    <lineage>
        <taxon>Bacteria</taxon>
        <taxon>Bacillati</taxon>
        <taxon>Bacillota</taxon>
        <taxon>Bacilli</taxon>
        <taxon>Bacillales</taxon>
        <taxon>Staphylococcaceae</taxon>
        <taxon>Staphylococcus</taxon>
    </lineage>
</organism>
<dbReference type="EMBL" id="HF569097">
    <property type="protein sequence ID" value="CCP89201.1"/>
    <property type="molecule type" value="Genomic_DNA"/>
</dbReference>
<feature type="domain" description="AAA+ ATPase" evidence="3">
    <location>
        <begin position="160"/>
        <end position="301"/>
    </location>
</feature>
<evidence type="ECO:0000256" key="1">
    <source>
        <dbReference type="ARBA" id="ARBA00022741"/>
    </source>
</evidence>
<dbReference type="AlphaFoldDB" id="M1XGP1"/>
<name>M1XGP1_STAAU</name>
<keyword evidence="4" id="KW-0645">Protease</keyword>
<dbReference type="InterPro" id="IPR001270">
    <property type="entry name" value="ClpA/B"/>
</dbReference>
<keyword evidence="2 4" id="KW-0067">ATP-binding</keyword>